<organism evidence="3 4">
    <name type="scientific">Sphingomonas guangdongensis</name>
    <dbReference type="NCBI Taxonomy" id="1141890"/>
    <lineage>
        <taxon>Bacteria</taxon>
        <taxon>Pseudomonadati</taxon>
        <taxon>Pseudomonadota</taxon>
        <taxon>Alphaproteobacteria</taxon>
        <taxon>Sphingomonadales</taxon>
        <taxon>Sphingomonadaceae</taxon>
        <taxon>Sphingomonas</taxon>
    </lineage>
</organism>
<dbReference type="Pfam" id="PF05065">
    <property type="entry name" value="Phage_capsid"/>
    <property type="match status" value="1"/>
</dbReference>
<name>A0A285R341_9SPHN</name>
<keyword evidence="4" id="KW-1185">Reference proteome</keyword>
<sequence length="378" mass="40313">MSDNLIDKLNTLANEFKSALERNDEAATERLNTAISTLEAKMRADEADANRVTTNGSAADEAEVKGFRDFLITREVKAMSATVNPTTDGGVTIPKVIAADIRKYVTDRSVMRKLAQVLTVTTPDFHIPVQTGGAGAEWVGETTRNTTGTPTIEKVVPPIGEISARALITQQLLEDSQFDLQPFLVASLGDKFDEATGTAFVLGDGTNKPKGLFTYATAATTDKAGTRPFGTFQHVASGVSGGLGDLDKLIDLVHSLKAGHRANASFVMSKATLGDYRKLKDSNGQYIWQPSTQAGLPSTLLGYPVFEDENVAEKGTANGLAAAFGDFRAAYTIVDRVSMTTLVNPYSFDPFIAISARARVGGCATDTTALKFLKLSVS</sequence>
<dbReference type="SUPFAM" id="SSF56563">
    <property type="entry name" value="Major capsid protein gp5"/>
    <property type="match status" value="1"/>
</dbReference>
<dbReference type="Gene3D" id="3.30.2320.10">
    <property type="entry name" value="hypothetical protein PF0899 domain"/>
    <property type="match status" value="1"/>
</dbReference>
<dbReference type="InterPro" id="IPR024455">
    <property type="entry name" value="Phage_capsid"/>
</dbReference>
<proteinExistence type="predicted"/>
<evidence type="ECO:0000256" key="1">
    <source>
        <dbReference type="ARBA" id="ARBA00004328"/>
    </source>
</evidence>
<dbReference type="Proteomes" id="UP000219494">
    <property type="component" value="Unassembled WGS sequence"/>
</dbReference>
<evidence type="ECO:0000313" key="4">
    <source>
        <dbReference type="Proteomes" id="UP000219494"/>
    </source>
</evidence>
<dbReference type="InterPro" id="IPR054612">
    <property type="entry name" value="Phage_capsid-like_C"/>
</dbReference>
<evidence type="ECO:0000313" key="3">
    <source>
        <dbReference type="EMBL" id="SOB86762.1"/>
    </source>
</evidence>
<protein>
    <submittedName>
        <fullName evidence="3">Phage major capsid protein, HK97 family</fullName>
    </submittedName>
</protein>
<feature type="domain" description="Phage capsid-like C-terminal" evidence="2">
    <location>
        <begin position="89"/>
        <end position="374"/>
    </location>
</feature>
<dbReference type="EMBL" id="OBMI01000002">
    <property type="protein sequence ID" value="SOB86762.1"/>
    <property type="molecule type" value="Genomic_DNA"/>
</dbReference>
<evidence type="ECO:0000259" key="2">
    <source>
        <dbReference type="Pfam" id="PF05065"/>
    </source>
</evidence>
<dbReference type="NCBIfam" id="TIGR01554">
    <property type="entry name" value="major_cap_HK97"/>
    <property type="match status" value="1"/>
</dbReference>
<accession>A0A285R341</accession>
<dbReference type="OrthoDB" id="9786516at2"/>
<comment type="subcellular location">
    <subcellularLocation>
        <location evidence="1">Virion</location>
    </subcellularLocation>
</comment>
<reference evidence="3 4" key="1">
    <citation type="submission" date="2017-07" db="EMBL/GenBank/DDBJ databases">
        <authorList>
            <person name="Sun Z.S."/>
            <person name="Albrecht U."/>
            <person name="Echele G."/>
            <person name="Lee C.C."/>
        </authorList>
    </citation>
    <scope>NUCLEOTIDE SEQUENCE [LARGE SCALE GENOMIC DNA]</scope>
    <source>
        <strain evidence="3 4">CGMCC 1.12672</strain>
    </source>
</reference>
<dbReference type="AlphaFoldDB" id="A0A285R341"/>
<dbReference type="RefSeq" id="WP_097063751.1">
    <property type="nucleotide sequence ID" value="NZ_OBMI01000002.1"/>
</dbReference>
<gene>
    <name evidence="3" type="ORF">SAMN06297144_1871</name>
</gene>